<evidence type="ECO:0000256" key="10">
    <source>
        <dbReference type="PROSITE-ProRule" id="PRU01360"/>
    </source>
</evidence>
<dbReference type="RefSeq" id="WP_183476794.1">
    <property type="nucleotide sequence ID" value="NZ_JACIFO010000003.1"/>
</dbReference>
<dbReference type="AlphaFoldDB" id="A0A840EKA9"/>
<accession>A0A840EKA9</accession>
<evidence type="ECO:0000256" key="8">
    <source>
        <dbReference type="ARBA" id="ARBA00023170"/>
    </source>
</evidence>
<keyword evidence="5 12" id="KW-0732">Signal</keyword>
<dbReference type="GO" id="GO:0044718">
    <property type="term" value="P:siderophore transmembrane transport"/>
    <property type="evidence" value="ECO:0007669"/>
    <property type="project" value="TreeGrafter"/>
</dbReference>
<evidence type="ECO:0000256" key="7">
    <source>
        <dbReference type="ARBA" id="ARBA00023136"/>
    </source>
</evidence>
<comment type="caution">
    <text evidence="15">The sequence shown here is derived from an EMBL/GenBank/DDBJ whole genome shotgun (WGS) entry which is preliminary data.</text>
</comment>
<evidence type="ECO:0000256" key="9">
    <source>
        <dbReference type="ARBA" id="ARBA00023237"/>
    </source>
</evidence>
<keyword evidence="6 11" id="KW-0798">TonB box</keyword>
<dbReference type="EMBL" id="JACIFO010000003">
    <property type="protein sequence ID" value="MBB4118578.1"/>
    <property type="molecule type" value="Genomic_DNA"/>
</dbReference>
<organism evidence="15 16">
    <name type="scientific">Mesonia hippocampi</name>
    <dbReference type="NCBI Taxonomy" id="1628250"/>
    <lineage>
        <taxon>Bacteria</taxon>
        <taxon>Pseudomonadati</taxon>
        <taxon>Bacteroidota</taxon>
        <taxon>Flavobacteriia</taxon>
        <taxon>Flavobacteriales</taxon>
        <taxon>Flavobacteriaceae</taxon>
        <taxon>Mesonia</taxon>
    </lineage>
</organism>
<dbReference type="InterPro" id="IPR037066">
    <property type="entry name" value="Plug_dom_sf"/>
</dbReference>
<keyword evidence="16" id="KW-1185">Reference proteome</keyword>
<evidence type="ECO:0000256" key="3">
    <source>
        <dbReference type="ARBA" id="ARBA00022452"/>
    </source>
</evidence>
<dbReference type="PANTHER" id="PTHR30069">
    <property type="entry name" value="TONB-DEPENDENT OUTER MEMBRANE RECEPTOR"/>
    <property type="match status" value="1"/>
</dbReference>
<dbReference type="PANTHER" id="PTHR30069:SF29">
    <property type="entry name" value="HEMOGLOBIN AND HEMOGLOBIN-HAPTOGLOBIN-BINDING PROTEIN 1-RELATED"/>
    <property type="match status" value="1"/>
</dbReference>
<evidence type="ECO:0000313" key="16">
    <source>
        <dbReference type="Proteomes" id="UP000553034"/>
    </source>
</evidence>
<reference evidence="15 16" key="1">
    <citation type="submission" date="2020-08" db="EMBL/GenBank/DDBJ databases">
        <title>Genomic Encyclopedia of Type Strains, Phase IV (KMG-IV): sequencing the most valuable type-strain genomes for metagenomic binning, comparative biology and taxonomic classification.</title>
        <authorList>
            <person name="Goeker M."/>
        </authorList>
    </citation>
    <scope>NUCLEOTIDE SEQUENCE [LARGE SCALE GENOMIC DNA]</scope>
    <source>
        <strain evidence="15 16">DSM 29568</strain>
    </source>
</reference>
<dbReference type="InterPro" id="IPR000531">
    <property type="entry name" value="Beta-barrel_TonB"/>
</dbReference>
<dbReference type="Gene3D" id="2.40.170.20">
    <property type="entry name" value="TonB-dependent receptor, beta-barrel domain"/>
    <property type="match status" value="1"/>
</dbReference>
<dbReference type="GO" id="GO:0009279">
    <property type="term" value="C:cell outer membrane"/>
    <property type="evidence" value="ECO:0007669"/>
    <property type="project" value="UniProtKB-SubCell"/>
</dbReference>
<evidence type="ECO:0000259" key="14">
    <source>
        <dbReference type="Pfam" id="PF07715"/>
    </source>
</evidence>
<evidence type="ECO:0000256" key="1">
    <source>
        <dbReference type="ARBA" id="ARBA00004571"/>
    </source>
</evidence>
<keyword evidence="2 10" id="KW-0813">Transport</keyword>
<evidence type="ECO:0000256" key="4">
    <source>
        <dbReference type="ARBA" id="ARBA00022692"/>
    </source>
</evidence>
<evidence type="ECO:0000256" key="12">
    <source>
        <dbReference type="SAM" id="SignalP"/>
    </source>
</evidence>
<dbReference type="SUPFAM" id="SSF56935">
    <property type="entry name" value="Porins"/>
    <property type="match status" value="1"/>
</dbReference>
<dbReference type="Pfam" id="PF00593">
    <property type="entry name" value="TonB_dep_Rec_b-barrel"/>
    <property type="match status" value="1"/>
</dbReference>
<gene>
    <name evidence="15" type="ORF">GGR32_000858</name>
</gene>
<dbReference type="Proteomes" id="UP000553034">
    <property type="component" value="Unassembled WGS sequence"/>
</dbReference>
<evidence type="ECO:0000313" key="15">
    <source>
        <dbReference type="EMBL" id="MBB4118578.1"/>
    </source>
</evidence>
<evidence type="ECO:0000259" key="13">
    <source>
        <dbReference type="Pfam" id="PF00593"/>
    </source>
</evidence>
<dbReference type="InterPro" id="IPR036942">
    <property type="entry name" value="Beta-barrel_TonB_sf"/>
</dbReference>
<feature type="chain" id="PRO_5032532604" evidence="12">
    <location>
        <begin position="20"/>
        <end position="622"/>
    </location>
</feature>
<keyword evidence="9 10" id="KW-0998">Cell outer membrane</keyword>
<sequence>MFKQSFTYIFLLSSIFFYAQETPVAEQLEEVILQENRLQIPFEEATRNIQVIGKETIKKLPISSVNEALSYVLGIDVRQRGPFGSQADVSIDGGSFEQTIILWNGVKISDVQTAHHSLNLPIPLHAIERIEIIKGPASRMYGINALTGAINIVTKTSYTPFVNIHAYGGSSFKKKDKGDGSGIYAGGGVEASAGISIGKTQHLFALATEKANGQRYNTASENKKALYQGNYKLNDKNFIDVMGGYVANEFGANAYYAAPYDKEAYELVNTLVTSVGSKHYITDNLIIKPRLSNRYNEDDYRFYRDDISKARSQHYTNAFMAELHGVYTSAVGDFGFGYEARFEEVNSSNLGKHERKNQGWFAEYKTTLFDNLLLNAGAYFNYNTDYGFDWYPGIELAYTLPKHWKINVNLGSSQRIPSFTDLYLNQRPGNIGNPNLQPEAAWQYEAGATYKANGMYFYAGAFLRDISNFIDWTRIVPEEPYQPFNVGNQKMRGLHVSWQQNLKITKNDVFTYQVNYQYLSPKKEDRTNELISKYVLESLKHQAIIGVSYTKNKYLLSWQNRWIKRELNDAYWVSDIKLSYRMPQLELYTQVSNLFNTRYTEAGAVPMPTRWVNLGLRYQIGL</sequence>
<evidence type="ECO:0000256" key="2">
    <source>
        <dbReference type="ARBA" id="ARBA00022448"/>
    </source>
</evidence>
<dbReference type="PROSITE" id="PS52016">
    <property type="entry name" value="TONB_DEPENDENT_REC_3"/>
    <property type="match status" value="1"/>
</dbReference>
<feature type="domain" description="TonB-dependent receptor plug" evidence="14">
    <location>
        <begin position="43"/>
        <end position="149"/>
    </location>
</feature>
<comment type="similarity">
    <text evidence="10 11">Belongs to the TonB-dependent receptor family.</text>
</comment>
<keyword evidence="7 10" id="KW-0472">Membrane</keyword>
<dbReference type="Pfam" id="PF07715">
    <property type="entry name" value="Plug"/>
    <property type="match status" value="1"/>
</dbReference>
<dbReference type="InterPro" id="IPR039426">
    <property type="entry name" value="TonB-dep_rcpt-like"/>
</dbReference>
<dbReference type="Gene3D" id="2.170.130.10">
    <property type="entry name" value="TonB-dependent receptor, plug domain"/>
    <property type="match status" value="1"/>
</dbReference>
<keyword evidence="4 10" id="KW-0812">Transmembrane</keyword>
<dbReference type="InterPro" id="IPR012910">
    <property type="entry name" value="Plug_dom"/>
</dbReference>
<evidence type="ECO:0000256" key="5">
    <source>
        <dbReference type="ARBA" id="ARBA00022729"/>
    </source>
</evidence>
<name>A0A840EKA9_9FLAO</name>
<dbReference type="GO" id="GO:0015344">
    <property type="term" value="F:siderophore uptake transmembrane transporter activity"/>
    <property type="evidence" value="ECO:0007669"/>
    <property type="project" value="TreeGrafter"/>
</dbReference>
<evidence type="ECO:0000256" key="11">
    <source>
        <dbReference type="RuleBase" id="RU003357"/>
    </source>
</evidence>
<keyword evidence="8 15" id="KW-0675">Receptor</keyword>
<keyword evidence="3 10" id="KW-1134">Transmembrane beta strand</keyword>
<feature type="domain" description="TonB-dependent receptor-like beta-barrel" evidence="13">
    <location>
        <begin position="219"/>
        <end position="594"/>
    </location>
</feature>
<protein>
    <submittedName>
        <fullName evidence="15">Iron complex outermembrane receptor protein</fullName>
    </submittedName>
</protein>
<proteinExistence type="inferred from homology"/>
<comment type="subcellular location">
    <subcellularLocation>
        <location evidence="1 10">Cell outer membrane</location>
        <topology evidence="1 10">Multi-pass membrane protein</topology>
    </subcellularLocation>
</comment>
<evidence type="ECO:0000256" key="6">
    <source>
        <dbReference type="ARBA" id="ARBA00023077"/>
    </source>
</evidence>
<feature type="signal peptide" evidence="12">
    <location>
        <begin position="1"/>
        <end position="19"/>
    </location>
</feature>